<dbReference type="Proteomes" id="UP000886851">
    <property type="component" value="Unassembled WGS sequence"/>
</dbReference>
<feature type="domain" description="Resolvase/invertase-type recombinase catalytic" evidence="1">
    <location>
        <begin position="3"/>
        <end position="146"/>
    </location>
</feature>
<dbReference type="Gene3D" id="3.40.50.1390">
    <property type="entry name" value="Resolvase, N-terminal catalytic domain"/>
    <property type="match status" value="1"/>
</dbReference>
<dbReference type="SUPFAM" id="SSF53041">
    <property type="entry name" value="Resolvase-like"/>
    <property type="match status" value="1"/>
</dbReference>
<dbReference type="GO" id="GO:0000150">
    <property type="term" value="F:DNA strand exchange activity"/>
    <property type="evidence" value="ECO:0007669"/>
    <property type="project" value="InterPro"/>
</dbReference>
<dbReference type="InterPro" id="IPR006120">
    <property type="entry name" value="Resolvase_HTH_dom"/>
</dbReference>
<organism evidence="2 3">
    <name type="scientific">Candidatus Bacteroides pullicola</name>
    <dbReference type="NCBI Taxonomy" id="2838475"/>
    <lineage>
        <taxon>Bacteria</taxon>
        <taxon>Pseudomonadati</taxon>
        <taxon>Bacteroidota</taxon>
        <taxon>Bacteroidia</taxon>
        <taxon>Bacteroidales</taxon>
        <taxon>Bacteroidaceae</taxon>
        <taxon>Bacteroides</taxon>
    </lineage>
</organism>
<reference evidence="2" key="2">
    <citation type="submission" date="2021-04" db="EMBL/GenBank/DDBJ databases">
        <authorList>
            <person name="Gilroy R."/>
        </authorList>
    </citation>
    <scope>NUCLEOTIDE SEQUENCE</scope>
    <source>
        <strain evidence="2">Gambia2-208</strain>
    </source>
</reference>
<dbReference type="InterPro" id="IPR006119">
    <property type="entry name" value="Resolv_N"/>
</dbReference>
<dbReference type="AlphaFoldDB" id="A0A9D1ZJU1"/>
<dbReference type="Pfam" id="PF02796">
    <property type="entry name" value="HTH_7"/>
    <property type="match status" value="1"/>
</dbReference>
<gene>
    <name evidence="2" type="ORF">H9824_09055</name>
</gene>
<protein>
    <submittedName>
        <fullName evidence="2">Recombinase family protein</fullName>
    </submittedName>
</protein>
<reference evidence="2" key="1">
    <citation type="journal article" date="2021" name="PeerJ">
        <title>Extensive microbial diversity within the chicken gut microbiome revealed by metagenomics and culture.</title>
        <authorList>
            <person name="Gilroy R."/>
            <person name="Ravi A."/>
            <person name="Getino M."/>
            <person name="Pursley I."/>
            <person name="Horton D.L."/>
            <person name="Alikhan N.F."/>
            <person name="Baker D."/>
            <person name="Gharbi K."/>
            <person name="Hall N."/>
            <person name="Watson M."/>
            <person name="Adriaenssens E.M."/>
            <person name="Foster-Nyarko E."/>
            <person name="Jarju S."/>
            <person name="Secka A."/>
            <person name="Antonio M."/>
            <person name="Oren A."/>
            <person name="Chaudhuri R.R."/>
            <person name="La Ragione R."/>
            <person name="Hildebrand F."/>
            <person name="Pallen M.J."/>
        </authorList>
    </citation>
    <scope>NUCLEOTIDE SEQUENCE</scope>
    <source>
        <strain evidence="2">Gambia2-208</strain>
    </source>
</reference>
<proteinExistence type="predicted"/>
<comment type="caution">
    <text evidence="2">The sequence shown here is derived from an EMBL/GenBank/DDBJ whole genome shotgun (WGS) entry which is preliminary data.</text>
</comment>
<name>A0A9D1ZJU1_9BACE</name>
<evidence type="ECO:0000259" key="1">
    <source>
        <dbReference type="SMART" id="SM00857"/>
    </source>
</evidence>
<accession>A0A9D1ZJU1</accession>
<dbReference type="InterPro" id="IPR036162">
    <property type="entry name" value="Resolvase-like_N_sf"/>
</dbReference>
<dbReference type="Gene3D" id="1.10.10.60">
    <property type="entry name" value="Homeodomain-like"/>
    <property type="match status" value="1"/>
</dbReference>
<dbReference type="EMBL" id="DXCV01000061">
    <property type="protein sequence ID" value="HIY88836.1"/>
    <property type="molecule type" value="Genomic_DNA"/>
</dbReference>
<dbReference type="SMART" id="SM00857">
    <property type="entry name" value="Resolvase"/>
    <property type="match status" value="1"/>
</dbReference>
<dbReference type="GO" id="GO:0003677">
    <property type="term" value="F:DNA binding"/>
    <property type="evidence" value="ECO:0007669"/>
    <property type="project" value="InterPro"/>
</dbReference>
<evidence type="ECO:0000313" key="3">
    <source>
        <dbReference type="Proteomes" id="UP000886851"/>
    </source>
</evidence>
<dbReference type="Pfam" id="PF00239">
    <property type="entry name" value="Resolvase"/>
    <property type="match status" value="1"/>
</dbReference>
<sequence>MAKVGYIFHADQYDGFDADKRWMEEYGCVQVVEELSEHEKHRPAWKQLMANLGRGDELVVAKFSNAVRGVRELAVLLELCRVKVVRLVSIHDRIDSRGILFPDTKTGDVLEMFGSLPEEAAALRMATAHVLRLKMSQKQEKTKGRKMKADREERIVHMYEEGLSIDAILEASGFSSRSSVFRILNKYGVKLNRGPHQGPLKKRKGDIQEEP</sequence>
<evidence type="ECO:0000313" key="2">
    <source>
        <dbReference type="EMBL" id="HIY88836.1"/>
    </source>
</evidence>